<evidence type="ECO:0000313" key="2">
    <source>
        <dbReference type="Proteomes" id="UP000239899"/>
    </source>
</evidence>
<sequence>MRRPLADAAGSSLIHVAAQLRHAHTILLLSLVAPDLQVSQNANGEVPLAVAARCGHTSAIAALLLRRLQLELPPALSGRLLSLTLAD</sequence>
<gene>
    <name evidence="1" type="ORF">C2E21_5604</name>
</gene>
<dbReference type="SUPFAM" id="SSF48403">
    <property type="entry name" value="Ankyrin repeat"/>
    <property type="match status" value="1"/>
</dbReference>
<evidence type="ECO:0000313" key="1">
    <source>
        <dbReference type="EMBL" id="PRW51132.1"/>
    </source>
</evidence>
<keyword evidence="2" id="KW-1185">Reference proteome</keyword>
<organism evidence="1 2">
    <name type="scientific">Chlorella sorokiniana</name>
    <name type="common">Freshwater green alga</name>
    <dbReference type="NCBI Taxonomy" id="3076"/>
    <lineage>
        <taxon>Eukaryota</taxon>
        <taxon>Viridiplantae</taxon>
        <taxon>Chlorophyta</taxon>
        <taxon>core chlorophytes</taxon>
        <taxon>Trebouxiophyceae</taxon>
        <taxon>Chlorellales</taxon>
        <taxon>Chlorellaceae</taxon>
        <taxon>Chlorella clade</taxon>
        <taxon>Chlorella</taxon>
    </lineage>
</organism>
<dbReference type="Proteomes" id="UP000239899">
    <property type="component" value="Unassembled WGS sequence"/>
</dbReference>
<protein>
    <submittedName>
        <fullName evidence="1">Ankyrin repeat-containing protein</fullName>
    </submittedName>
</protein>
<dbReference type="Gene3D" id="1.25.40.20">
    <property type="entry name" value="Ankyrin repeat-containing domain"/>
    <property type="match status" value="1"/>
</dbReference>
<accession>A0A2P6TP77</accession>
<reference evidence="1 2" key="1">
    <citation type="journal article" date="2018" name="Plant J.">
        <title>Genome sequences of Chlorella sorokiniana UTEX 1602 and Micractinium conductrix SAG 241.80: implications to maltose excretion by a green alga.</title>
        <authorList>
            <person name="Arriola M.B."/>
            <person name="Velmurugan N."/>
            <person name="Zhang Y."/>
            <person name="Plunkett M.H."/>
            <person name="Hondzo H."/>
            <person name="Barney B.M."/>
        </authorList>
    </citation>
    <scope>NUCLEOTIDE SEQUENCE [LARGE SCALE GENOMIC DNA]</scope>
    <source>
        <strain evidence="2">UTEX 1602</strain>
    </source>
</reference>
<dbReference type="InterPro" id="IPR036770">
    <property type="entry name" value="Ankyrin_rpt-contain_sf"/>
</dbReference>
<proteinExistence type="predicted"/>
<dbReference type="AlphaFoldDB" id="A0A2P6TP77"/>
<dbReference type="EMBL" id="LHPG02000010">
    <property type="protein sequence ID" value="PRW51132.1"/>
    <property type="molecule type" value="Genomic_DNA"/>
</dbReference>
<name>A0A2P6TP77_CHLSO</name>
<comment type="caution">
    <text evidence="1">The sequence shown here is derived from an EMBL/GenBank/DDBJ whole genome shotgun (WGS) entry which is preliminary data.</text>
</comment>